<dbReference type="Pfam" id="PF12158">
    <property type="entry name" value="DUF3592"/>
    <property type="match status" value="1"/>
</dbReference>
<accession>A0A1V3C0I0</accession>
<dbReference type="RefSeq" id="WP_170293642.1">
    <property type="nucleotide sequence ID" value="NZ_MCOK01000001.1"/>
</dbReference>
<dbReference type="Proteomes" id="UP000189004">
    <property type="component" value="Unassembled WGS sequence"/>
</dbReference>
<protein>
    <recommendedName>
        <fullName evidence="3">DUF3592 domain-containing protein</fullName>
    </recommendedName>
</protein>
<evidence type="ECO:0000256" key="2">
    <source>
        <dbReference type="SAM" id="SignalP"/>
    </source>
</evidence>
<dbReference type="InterPro" id="IPR021994">
    <property type="entry name" value="DUF3592"/>
</dbReference>
<dbReference type="EMBL" id="MCOK01000001">
    <property type="protein sequence ID" value="OOC54317.1"/>
    <property type="molecule type" value="Genomic_DNA"/>
</dbReference>
<feature type="chain" id="PRO_5038376241" description="DUF3592 domain-containing protein" evidence="2">
    <location>
        <begin position="20"/>
        <end position="151"/>
    </location>
</feature>
<evidence type="ECO:0000313" key="4">
    <source>
        <dbReference type="EMBL" id="OOC54317.1"/>
    </source>
</evidence>
<organism evidence="4 5">
    <name type="scientific">Nocardiopsis sinuspersici</name>
    <dbReference type="NCBI Taxonomy" id="501010"/>
    <lineage>
        <taxon>Bacteria</taxon>
        <taxon>Bacillati</taxon>
        <taxon>Actinomycetota</taxon>
        <taxon>Actinomycetes</taxon>
        <taxon>Streptosporangiales</taxon>
        <taxon>Nocardiopsidaceae</taxon>
        <taxon>Nocardiopsis</taxon>
    </lineage>
</organism>
<keyword evidence="1" id="KW-1133">Transmembrane helix</keyword>
<feature type="signal peptide" evidence="2">
    <location>
        <begin position="1"/>
        <end position="19"/>
    </location>
</feature>
<proteinExistence type="predicted"/>
<keyword evidence="1" id="KW-0812">Transmembrane</keyword>
<keyword evidence="5" id="KW-1185">Reference proteome</keyword>
<keyword evidence="1" id="KW-0472">Membrane</keyword>
<sequence>MSLAAAVVLGPSYGLPASAAAFTPALCLWAGTGFLWVAVETLLSRAGLRGRATGKVTRVRTHTGRGVNSSTSYSFAVRFSTPDGRRVHLHHPGTHTRHRPVGSRVEVHHDPDHPPRFRVAGTDMDRSLMWLHSLNAALFLGLGVALVFLGG</sequence>
<gene>
    <name evidence="4" type="ORF">NOSIN_11295</name>
</gene>
<keyword evidence="2" id="KW-0732">Signal</keyword>
<reference evidence="5" key="1">
    <citation type="submission" date="2016-08" db="EMBL/GenBank/DDBJ databases">
        <authorList>
            <person name="Tokovenko B."/>
            <person name="Kalinowski J."/>
        </authorList>
    </citation>
    <scope>NUCLEOTIDE SEQUENCE [LARGE SCALE GENOMIC DNA]</scope>
    <source>
        <strain evidence="5">UTMC102</strain>
    </source>
</reference>
<evidence type="ECO:0000256" key="1">
    <source>
        <dbReference type="SAM" id="Phobius"/>
    </source>
</evidence>
<evidence type="ECO:0000313" key="5">
    <source>
        <dbReference type="Proteomes" id="UP000189004"/>
    </source>
</evidence>
<dbReference type="STRING" id="501010.NOSIN_11295"/>
<dbReference type="AlphaFoldDB" id="A0A1V3C0I0"/>
<feature type="domain" description="DUF3592" evidence="3">
    <location>
        <begin position="53"/>
        <end position="120"/>
    </location>
</feature>
<evidence type="ECO:0000259" key="3">
    <source>
        <dbReference type="Pfam" id="PF12158"/>
    </source>
</evidence>
<name>A0A1V3C0I0_9ACTN</name>
<comment type="caution">
    <text evidence="4">The sequence shown here is derived from an EMBL/GenBank/DDBJ whole genome shotgun (WGS) entry which is preliminary data.</text>
</comment>
<feature type="transmembrane region" description="Helical" evidence="1">
    <location>
        <begin position="128"/>
        <end position="149"/>
    </location>
</feature>